<keyword evidence="3" id="KW-1133">Transmembrane helix</keyword>
<dbReference type="InterPro" id="IPR001638">
    <property type="entry name" value="Solute-binding_3/MltF_N"/>
</dbReference>
<evidence type="ECO:0000313" key="6">
    <source>
        <dbReference type="Proteomes" id="UP001521137"/>
    </source>
</evidence>
<keyword evidence="6" id="KW-1185">Reference proteome</keyword>
<accession>A0ABS9D8C9</accession>
<feature type="domain" description="Solute-binding protein family 3/N-terminal" evidence="4">
    <location>
        <begin position="61"/>
        <end position="261"/>
    </location>
</feature>
<evidence type="ECO:0000313" key="5">
    <source>
        <dbReference type="EMBL" id="MCF2949198.1"/>
    </source>
</evidence>
<dbReference type="Gene3D" id="3.40.190.10">
    <property type="entry name" value="Periplasmic binding protein-like II"/>
    <property type="match status" value="2"/>
</dbReference>
<dbReference type="SUPFAM" id="SSF53850">
    <property type="entry name" value="Periplasmic binding protein-like II"/>
    <property type="match status" value="1"/>
</dbReference>
<comment type="caution">
    <text evidence="5">The sequence shown here is derived from an EMBL/GenBank/DDBJ whole genome shotgun (WGS) entry which is preliminary data.</text>
</comment>
<evidence type="ECO:0000256" key="3">
    <source>
        <dbReference type="SAM" id="Phobius"/>
    </source>
</evidence>
<dbReference type="PANTHER" id="PTHR35936:SF25">
    <property type="entry name" value="ABC TRANSPORTER SUBSTRATE-BINDING PROTEIN"/>
    <property type="match status" value="1"/>
</dbReference>
<gene>
    <name evidence="5" type="ORF">L0668_13845</name>
</gene>
<dbReference type="Pfam" id="PF00497">
    <property type="entry name" value="SBP_bac_3"/>
    <property type="match status" value="1"/>
</dbReference>
<reference evidence="5 6" key="1">
    <citation type="submission" date="2022-01" db="EMBL/GenBank/DDBJ databases">
        <title>Paraglaciecola sp. G1-23.</title>
        <authorList>
            <person name="Jin M.S."/>
            <person name="Han D.M."/>
            <person name="Kim H.M."/>
            <person name="Jeon C.O."/>
        </authorList>
    </citation>
    <scope>NUCLEOTIDE SEQUENCE [LARGE SCALE GENOMIC DNA]</scope>
    <source>
        <strain evidence="5 6">G1-23</strain>
    </source>
</reference>
<keyword evidence="3" id="KW-0472">Membrane</keyword>
<name>A0ABS9D8C9_9ALTE</name>
<sequence>MKLLPRSTKSQGVISQGSRFILKPTLYVLGLLIVLSLGFTAKADIISVAAGWARPPYINPVDHTGFELDIIRQILAKLGHKTKVVYVPHQTTIQLLNAQQVDIALTLNEGIGVPTDSLSDVYIEYQNVVISLKQRNYKINNIADLSSLRVVGFQSAKDVLGDKYSALAKGNSMYFEMADQKKQVELLLQGGVDAIVIDLNVFDFLSKELTGDSQFEQVRVHPFFAINSYRAGFKNKDLKKAFDRQLKVYLQSEQYKKLKAHHHIKLIAPVLP</sequence>
<keyword evidence="2" id="KW-0732">Signal</keyword>
<evidence type="ECO:0000259" key="4">
    <source>
        <dbReference type="Pfam" id="PF00497"/>
    </source>
</evidence>
<proteinExistence type="inferred from homology"/>
<evidence type="ECO:0000256" key="1">
    <source>
        <dbReference type="ARBA" id="ARBA00010333"/>
    </source>
</evidence>
<dbReference type="EMBL" id="JAKGAS010000007">
    <property type="protein sequence ID" value="MCF2949198.1"/>
    <property type="molecule type" value="Genomic_DNA"/>
</dbReference>
<protein>
    <submittedName>
        <fullName evidence="5">Transporter substrate-binding domain-containing protein</fullName>
    </submittedName>
</protein>
<comment type="similarity">
    <text evidence="1">Belongs to the bacterial solute-binding protein 3 family.</text>
</comment>
<organism evidence="5 6">
    <name type="scientific">Paraglaciecola algarum</name>
    <dbReference type="NCBI Taxonomy" id="3050085"/>
    <lineage>
        <taxon>Bacteria</taxon>
        <taxon>Pseudomonadati</taxon>
        <taxon>Pseudomonadota</taxon>
        <taxon>Gammaproteobacteria</taxon>
        <taxon>Alteromonadales</taxon>
        <taxon>Alteromonadaceae</taxon>
        <taxon>Paraglaciecola</taxon>
    </lineage>
</organism>
<keyword evidence="3" id="KW-0812">Transmembrane</keyword>
<dbReference type="PANTHER" id="PTHR35936">
    <property type="entry name" value="MEMBRANE-BOUND LYTIC MUREIN TRANSGLYCOSYLASE F"/>
    <property type="match status" value="1"/>
</dbReference>
<feature type="transmembrane region" description="Helical" evidence="3">
    <location>
        <begin position="20"/>
        <end position="39"/>
    </location>
</feature>
<dbReference type="Proteomes" id="UP001521137">
    <property type="component" value="Unassembled WGS sequence"/>
</dbReference>
<dbReference type="RefSeq" id="WP_235313298.1">
    <property type="nucleotide sequence ID" value="NZ_JAKGAS010000007.1"/>
</dbReference>
<evidence type="ECO:0000256" key="2">
    <source>
        <dbReference type="ARBA" id="ARBA00022729"/>
    </source>
</evidence>